<dbReference type="AlphaFoldDB" id="A0A439CXZ4"/>
<proteinExistence type="predicted"/>
<sequence>MLRLWKHLGIRLRRDLLILGLGQPARHALRRGVAAAVLRHGARAVLRIPGNTACEIQFCEVDGVTSSYTETVYHASTTGSGTATRAPAPSVTEGATIGPPEKLENCMRFVYEGDLPDGISDRISYASSWSVVRFYDDELPPDEVRAAVLASPAPPSWTSAAADPFDKWLSGSSAPTATPGLPQTTPSSSSSRGIRYPTLTGLEVLAIAAISMIGFVAF</sequence>
<feature type="region of interest" description="Disordered" evidence="1">
    <location>
        <begin position="168"/>
        <end position="192"/>
    </location>
</feature>
<evidence type="ECO:0000256" key="1">
    <source>
        <dbReference type="SAM" id="MobiDB-lite"/>
    </source>
</evidence>
<dbReference type="EMBL" id="RYZI01000298">
    <property type="protein sequence ID" value="RWA06907.1"/>
    <property type="molecule type" value="Genomic_DNA"/>
</dbReference>
<feature type="compositionally biased region" description="Low complexity" evidence="1">
    <location>
        <begin position="77"/>
        <end position="89"/>
    </location>
</feature>
<feature type="compositionally biased region" description="Polar residues" evidence="1">
    <location>
        <begin position="170"/>
        <end position="192"/>
    </location>
</feature>
<feature type="region of interest" description="Disordered" evidence="1">
    <location>
        <begin position="77"/>
        <end position="97"/>
    </location>
</feature>
<accession>A0A439CXZ4</accession>
<reference evidence="2 3" key="1">
    <citation type="submission" date="2018-12" db="EMBL/GenBank/DDBJ databases">
        <title>Draft genome sequence of Xylaria grammica IHI A82.</title>
        <authorList>
            <person name="Buettner E."/>
            <person name="Kellner H."/>
        </authorList>
    </citation>
    <scope>NUCLEOTIDE SEQUENCE [LARGE SCALE GENOMIC DNA]</scope>
    <source>
        <strain evidence="2 3">IHI A82</strain>
    </source>
</reference>
<name>A0A439CXZ4_9PEZI</name>
<dbReference type="Proteomes" id="UP000286045">
    <property type="component" value="Unassembled WGS sequence"/>
</dbReference>
<comment type="caution">
    <text evidence="2">The sequence shown here is derived from an EMBL/GenBank/DDBJ whole genome shotgun (WGS) entry which is preliminary data.</text>
</comment>
<organism evidence="2 3">
    <name type="scientific">Xylaria grammica</name>
    <dbReference type="NCBI Taxonomy" id="363999"/>
    <lineage>
        <taxon>Eukaryota</taxon>
        <taxon>Fungi</taxon>
        <taxon>Dikarya</taxon>
        <taxon>Ascomycota</taxon>
        <taxon>Pezizomycotina</taxon>
        <taxon>Sordariomycetes</taxon>
        <taxon>Xylariomycetidae</taxon>
        <taxon>Xylariales</taxon>
        <taxon>Xylariaceae</taxon>
        <taxon>Xylaria</taxon>
    </lineage>
</organism>
<evidence type="ECO:0000313" key="2">
    <source>
        <dbReference type="EMBL" id="RWA06907.1"/>
    </source>
</evidence>
<gene>
    <name evidence="2" type="ORF">EKO27_g8200</name>
</gene>
<protein>
    <submittedName>
        <fullName evidence="2">Uncharacterized protein</fullName>
    </submittedName>
</protein>
<evidence type="ECO:0000313" key="3">
    <source>
        <dbReference type="Proteomes" id="UP000286045"/>
    </source>
</evidence>
<keyword evidence="3" id="KW-1185">Reference proteome</keyword>